<dbReference type="Pfam" id="PF13175">
    <property type="entry name" value="AAA_15"/>
    <property type="match status" value="1"/>
</dbReference>
<keyword evidence="3" id="KW-1185">Reference proteome</keyword>
<dbReference type="AlphaFoldDB" id="A0A7X6RQN9"/>
<dbReference type="InterPro" id="IPR051396">
    <property type="entry name" value="Bact_Antivir_Def_Nuclease"/>
</dbReference>
<name>A0A7X6RQN9_9ACTN</name>
<evidence type="ECO:0000259" key="1">
    <source>
        <dbReference type="Pfam" id="PF13175"/>
    </source>
</evidence>
<dbReference type="Gene3D" id="3.40.50.300">
    <property type="entry name" value="P-loop containing nucleotide triphosphate hydrolases"/>
    <property type="match status" value="2"/>
</dbReference>
<comment type="caution">
    <text evidence="2">The sequence shown here is derived from an EMBL/GenBank/DDBJ whole genome shotgun (WGS) entry which is preliminary data.</text>
</comment>
<dbReference type="InterPro" id="IPR027417">
    <property type="entry name" value="P-loop_NTPase"/>
</dbReference>
<evidence type="ECO:0000313" key="3">
    <source>
        <dbReference type="Proteomes" id="UP000553209"/>
    </source>
</evidence>
<dbReference type="PANTHER" id="PTHR43581:SF3">
    <property type="entry name" value="AAA+ ATPASE DOMAIN-CONTAINING PROTEIN"/>
    <property type="match status" value="1"/>
</dbReference>
<dbReference type="GO" id="GO:0005524">
    <property type="term" value="F:ATP binding"/>
    <property type="evidence" value="ECO:0007669"/>
    <property type="project" value="UniProtKB-KW"/>
</dbReference>
<keyword evidence="2" id="KW-0547">Nucleotide-binding</keyword>
<dbReference type="InterPro" id="IPR041685">
    <property type="entry name" value="AAA_GajA/Old/RecF-like"/>
</dbReference>
<dbReference type="SUPFAM" id="SSF52540">
    <property type="entry name" value="P-loop containing nucleoside triphosphate hydrolases"/>
    <property type="match status" value="1"/>
</dbReference>
<evidence type="ECO:0000313" key="2">
    <source>
        <dbReference type="EMBL" id="NKY99070.1"/>
    </source>
</evidence>
<protein>
    <submittedName>
        <fullName evidence="2">ATP-binding protein</fullName>
    </submittedName>
</protein>
<organism evidence="2 3">
    <name type="scientific">Nocardiopsis alborubida</name>
    <dbReference type="NCBI Taxonomy" id="146802"/>
    <lineage>
        <taxon>Bacteria</taxon>
        <taxon>Bacillati</taxon>
        <taxon>Actinomycetota</taxon>
        <taxon>Actinomycetes</taxon>
        <taxon>Streptosporangiales</taxon>
        <taxon>Nocardiopsidaceae</taxon>
        <taxon>Nocardiopsis</taxon>
    </lineage>
</organism>
<dbReference type="Proteomes" id="UP000553209">
    <property type="component" value="Unassembled WGS sequence"/>
</dbReference>
<keyword evidence="2" id="KW-0067">ATP-binding</keyword>
<accession>A0A7X6RQN9</accession>
<reference evidence="2 3" key="1">
    <citation type="submission" date="2020-04" db="EMBL/GenBank/DDBJ databases">
        <title>MicrobeNet Type strains.</title>
        <authorList>
            <person name="Nicholson A.C."/>
        </authorList>
    </citation>
    <scope>NUCLEOTIDE SEQUENCE [LARGE SCALE GENOMIC DNA]</scope>
    <source>
        <strain evidence="2 3">ATCC 23612</strain>
    </source>
</reference>
<dbReference type="PANTHER" id="PTHR43581">
    <property type="entry name" value="ATP/GTP PHOSPHATASE"/>
    <property type="match status" value="1"/>
</dbReference>
<proteinExistence type="predicted"/>
<dbReference type="EMBL" id="JAAXPG010000013">
    <property type="protein sequence ID" value="NKY99070.1"/>
    <property type="molecule type" value="Genomic_DNA"/>
</dbReference>
<sequence length="672" mass="75169">MRLIRARVRDYRSVHDSGPIEIEPRKTLLVGVNEAGKTAVLKALQQIRAPENTEGFSALRDYPRSRYTEVQRGERDPSDIVVAEACFALDEDEKALVREASPDSTDVSEYCVYRYLDNSRRWNFGSAKLRATFGEVHKDLTRMRAYLSKREGATEVVTALDSLVAGKSARIPLTGTFAKNLLAWLETALPLIDEDDTKEEERYDRIKAAAGLSSAVTAASTAISERMPLFVYYSTYFTVRPRIHLASLARREETGDIDQEYDFGNLCLLRLLGLTAKELSELAAGEPVPANHPGGANGEAYQTAVREHQTKLDDRHYRLNAASVDLTKSIREVWGDEQVQLRLVPDGQYLKVVVVDDIGVEVELDQRSEGFRWLVSFFVVFKAQAQGDLKNAILLLDEPGLSLHALKQQEFRKTVSRLSEDNQVVYTTHSPFMVGTDELDLVRIVEMVSRETGTKVHTRLVVDDPRSVYPLQAALGYELAQSLFGQSRNLVCEGMTDMMYIEALNTAYTDERKGLKNSIALVPASSASKVIYYVTLLTSQKLRAAALLDSDQAGDTAAKQDELVRLLTQKRILRTKDYCDTAIRRPEIEDLLRETLVLVARDELGWDVTATAAAQPARPVVDIFSKEITGFSKYKLVRAFIHWIAAHEVTDLTAQEQEGATKLLADINKALT</sequence>
<feature type="domain" description="Endonuclease GajA/Old nuclease/RecF-like AAA" evidence="1">
    <location>
        <begin position="345"/>
        <end position="434"/>
    </location>
</feature>
<gene>
    <name evidence="2" type="ORF">HGB44_15575</name>
</gene>